<organism evidence="1">
    <name type="scientific">Salix viminalis</name>
    <name type="common">Common osier</name>
    <name type="synonym">Basket willow</name>
    <dbReference type="NCBI Taxonomy" id="40686"/>
    <lineage>
        <taxon>Eukaryota</taxon>
        <taxon>Viridiplantae</taxon>
        <taxon>Streptophyta</taxon>
        <taxon>Embryophyta</taxon>
        <taxon>Tracheophyta</taxon>
        <taxon>Spermatophyta</taxon>
        <taxon>Magnoliopsida</taxon>
        <taxon>eudicotyledons</taxon>
        <taxon>Gunneridae</taxon>
        <taxon>Pentapetalae</taxon>
        <taxon>rosids</taxon>
        <taxon>fabids</taxon>
        <taxon>Malpighiales</taxon>
        <taxon>Salicaceae</taxon>
        <taxon>Saliceae</taxon>
        <taxon>Salix</taxon>
    </lineage>
</organism>
<name>A0A6N2NF26_SALVM</name>
<protein>
    <submittedName>
        <fullName evidence="1">Uncharacterized protein</fullName>
    </submittedName>
</protein>
<proteinExistence type="predicted"/>
<sequence length="79" mass="8418">MNVSAEGFRFGKNIETGIHSIRLSLLLSDTFAVTSSPFANFSSNIPVMDGGEDSPKSLSVNAATASSSDNAEPRFVKFF</sequence>
<evidence type="ECO:0000313" key="1">
    <source>
        <dbReference type="EMBL" id="VFU64875.1"/>
    </source>
</evidence>
<gene>
    <name evidence="1" type="ORF">SVIM_LOCUS496791</name>
</gene>
<accession>A0A6N2NF26</accession>
<dbReference type="AlphaFoldDB" id="A0A6N2NF26"/>
<dbReference type="EMBL" id="CAADRP010002262">
    <property type="protein sequence ID" value="VFU64875.1"/>
    <property type="molecule type" value="Genomic_DNA"/>
</dbReference>
<reference evidence="1" key="1">
    <citation type="submission" date="2019-03" db="EMBL/GenBank/DDBJ databases">
        <authorList>
            <person name="Mank J."/>
            <person name="Almeida P."/>
        </authorList>
    </citation>
    <scope>NUCLEOTIDE SEQUENCE</scope>
    <source>
        <strain evidence="1">78183</strain>
    </source>
</reference>